<gene>
    <name evidence="3" type="ORF">AB8U03_12855</name>
</gene>
<dbReference type="Gene3D" id="1.10.260.40">
    <property type="entry name" value="lambda repressor-like DNA-binding domains"/>
    <property type="match status" value="1"/>
</dbReference>
<sequence>MIGEIAEKIRNLRKGNNLTLKDLSQRTGLSVSFLSQIENGSSSLAITSLKKISDALNVNISYFFKAPETHNFLVKINEEKTFKMEGSNSEFIRISSNFPSRSMESMLVIIPPEQMHGSKFNHPGEEFVYVLEGGLIVTLDGTEYFVEAKNCIQYPSTIVHSWRNPMKQDTKLICVITPLIF</sequence>
<dbReference type="Proteomes" id="UP001564657">
    <property type="component" value="Unassembled WGS sequence"/>
</dbReference>
<comment type="caution">
    <text evidence="3">The sequence shown here is derived from an EMBL/GenBank/DDBJ whole genome shotgun (WGS) entry which is preliminary data.</text>
</comment>
<dbReference type="CDD" id="cd00093">
    <property type="entry name" value="HTH_XRE"/>
    <property type="match status" value="1"/>
</dbReference>
<evidence type="ECO:0000313" key="3">
    <source>
        <dbReference type="EMBL" id="MEY8001064.1"/>
    </source>
</evidence>
<protein>
    <submittedName>
        <fullName evidence="3">Helix-turn-helix domain-containing protein</fullName>
    </submittedName>
</protein>
<name>A0ABV4BQK1_9CLOT</name>
<dbReference type="InterPro" id="IPR050807">
    <property type="entry name" value="TransReg_Diox_bact_type"/>
</dbReference>
<dbReference type="InterPro" id="IPR001387">
    <property type="entry name" value="Cro/C1-type_HTH"/>
</dbReference>
<dbReference type="InterPro" id="IPR011051">
    <property type="entry name" value="RmlC_Cupin_sf"/>
</dbReference>
<dbReference type="InterPro" id="IPR013096">
    <property type="entry name" value="Cupin_2"/>
</dbReference>
<dbReference type="PANTHER" id="PTHR46797">
    <property type="entry name" value="HTH-TYPE TRANSCRIPTIONAL REGULATOR"/>
    <property type="match status" value="1"/>
</dbReference>
<reference evidence="3 4" key="1">
    <citation type="submission" date="2024-08" db="EMBL/GenBank/DDBJ databases">
        <title>Clostridium lapicellarii sp. nov., and Clostridium renhuaiense sp. nov., two species isolated from the mud in a fermentation cellar used for producing sauce-flavour Chinese liquors.</title>
        <authorList>
            <person name="Yang F."/>
            <person name="Wang H."/>
            <person name="Chen L.Q."/>
            <person name="Zhou N."/>
            <person name="Lu J.J."/>
            <person name="Pu X.X."/>
            <person name="Wan B."/>
            <person name="Wang L."/>
            <person name="Liu S.J."/>
        </authorList>
    </citation>
    <scope>NUCLEOTIDE SEQUENCE [LARGE SCALE GENOMIC DNA]</scope>
    <source>
        <strain evidence="3 4">MT-5</strain>
    </source>
</reference>
<keyword evidence="1" id="KW-0238">DNA-binding</keyword>
<dbReference type="PROSITE" id="PS50943">
    <property type="entry name" value="HTH_CROC1"/>
    <property type="match status" value="1"/>
</dbReference>
<dbReference type="SMART" id="SM00530">
    <property type="entry name" value="HTH_XRE"/>
    <property type="match status" value="1"/>
</dbReference>
<dbReference type="SUPFAM" id="SSF47413">
    <property type="entry name" value="lambda repressor-like DNA-binding domains"/>
    <property type="match status" value="1"/>
</dbReference>
<evidence type="ECO:0000256" key="1">
    <source>
        <dbReference type="ARBA" id="ARBA00023125"/>
    </source>
</evidence>
<feature type="domain" description="HTH cro/C1-type" evidence="2">
    <location>
        <begin position="9"/>
        <end position="63"/>
    </location>
</feature>
<dbReference type="PANTHER" id="PTHR46797:SF25">
    <property type="entry name" value="TRANSCRIPTIONAL REGULATOR"/>
    <property type="match status" value="1"/>
</dbReference>
<dbReference type="SUPFAM" id="SSF51182">
    <property type="entry name" value="RmlC-like cupins"/>
    <property type="match status" value="1"/>
</dbReference>
<organism evidence="3 4">
    <name type="scientific">Clostridium moutaii</name>
    <dbReference type="NCBI Taxonomy" id="3240932"/>
    <lineage>
        <taxon>Bacteria</taxon>
        <taxon>Bacillati</taxon>
        <taxon>Bacillota</taxon>
        <taxon>Clostridia</taxon>
        <taxon>Eubacteriales</taxon>
        <taxon>Clostridiaceae</taxon>
        <taxon>Clostridium</taxon>
    </lineage>
</organism>
<dbReference type="RefSeq" id="WP_369704962.1">
    <property type="nucleotide sequence ID" value="NZ_JBGEWD010000013.1"/>
</dbReference>
<dbReference type="InterPro" id="IPR014710">
    <property type="entry name" value="RmlC-like_jellyroll"/>
</dbReference>
<evidence type="ECO:0000259" key="2">
    <source>
        <dbReference type="PROSITE" id="PS50943"/>
    </source>
</evidence>
<keyword evidence="4" id="KW-1185">Reference proteome</keyword>
<dbReference type="InterPro" id="IPR010982">
    <property type="entry name" value="Lambda_DNA-bd_dom_sf"/>
</dbReference>
<evidence type="ECO:0000313" key="4">
    <source>
        <dbReference type="Proteomes" id="UP001564657"/>
    </source>
</evidence>
<dbReference type="Pfam" id="PF01381">
    <property type="entry name" value="HTH_3"/>
    <property type="match status" value="1"/>
</dbReference>
<accession>A0ABV4BQK1</accession>
<dbReference type="Gene3D" id="2.60.120.10">
    <property type="entry name" value="Jelly Rolls"/>
    <property type="match status" value="1"/>
</dbReference>
<dbReference type="Pfam" id="PF07883">
    <property type="entry name" value="Cupin_2"/>
    <property type="match status" value="1"/>
</dbReference>
<proteinExistence type="predicted"/>
<dbReference type="EMBL" id="JBGEWD010000013">
    <property type="protein sequence ID" value="MEY8001064.1"/>
    <property type="molecule type" value="Genomic_DNA"/>
</dbReference>
<dbReference type="CDD" id="cd02209">
    <property type="entry name" value="cupin_XRE_C"/>
    <property type="match status" value="1"/>
</dbReference>